<organism evidence="1 2">
    <name type="scientific">Janthinobacterium agaricidamnosum NBRC 102515 = DSM 9628</name>
    <dbReference type="NCBI Taxonomy" id="1349767"/>
    <lineage>
        <taxon>Bacteria</taxon>
        <taxon>Pseudomonadati</taxon>
        <taxon>Pseudomonadota</taxon>
        <taxon>Betaproteobacteria</taxon>
        <taxon>Burkholderiales</taxon>
        <taxon>Oxalobacteraceae</taxon>
        <taxon>Janthinobacterium</taxon>
    </lineage>
</organism>
<reference evidence="1 2" key="1">
    <citation type="journal article" date="2015" name="Genome Announc.">
        <title>Genome Sequence of Mushroom Soft-Rot Pathogen Janthinobacterium agaricidamnosum.</title>
        <authorList>
            <person name="Graupner K."/>
            <person name="Lackner G."/>
            <person name="Hertweck C."/>
        </authorList>
    </citation>
    <scope>NUCLEOTIDE SEQUENCE [LARGE SCALE GENOMIC DNA]</scope>
    <source>
        <strain evidence="2">NBRC 102515 / DSM 9628</strain>
    </source>
</reference>
<accession>W0V1Y7</accession>
<proteinExistence type="predicted"/>
<evidence type="ECO:0000313" key="1">
    <source>
        <dbReference type="EMBL" id="CDG82839.1"/>
    </source>
</evidence>
<dbReference type="EMBL" id="HG322949">
    <property type="protein sequence ID" value="CDG82839.1"/>
    <property type="molecule type" value="Genomic_DNA"/>
</dbReference>
<keyword evidence="2" id="KW-1185">Reference proteome</keyword>
<dbReference type="Proteomes" id="UP000027604">
    <property type="component" value="Chromosome I"/>
</dbReference>
<evidence type="ECO:0000313" key="2">
    <source>
        <dbReference type="Proteomes" id="UP000027604"/>
    </source>
</evidence>
<sequence length="45" mass="4663">MVLTRLPLAWAAALLDVRALIDMAVSLVAGGERIFIVGAGRAAGR</sequence>
<dbReference type="HOGENOM" id="CLU_3200821_0_0_4"/>
<dbReference type="KEGG" id="jag:GJA_2203"/>
<gene>
    <name evidence="1" type="ORF">GJA_2203</name>
</gene>
<dbReference type="AlphaFoldDB" id="W0V1Y7"/>
<dbReference type="STRING" id="1349767.GJA_2203"/>
<protein>
    <submittedName>
        <fullName evidence="1">Uncharacterized protein</fullName>
    </submittedName>
</protein>
<name>W0V1Y7_9BURK</name>